<keyword evidence="4" id="KW-1185">Reference proteome</keyword>
<feature type="domain" description="Mycothiol-dependent maleylpyruvate isomerase metal-binding" evidence="2">
    <location>
        <begin position="8"/>
        <end position="134"/>
    </location>
</feature>
<protein>
    <submittedName>
        <fullName evidence="3">Uncharacterized protein (TIGR03083 family)</fullName>
    </submittedName>
</protein>
<evidence type="ECO:0000259" key="2">
    <source>
        <dbReference type="Pfam" id="PF11716"/>
    </source>
</evidence>
<dbReference type="InterPro" id="IPR017517">
    <property type="entry name" value="Maleyloyr_isom"/>
</dbReference>
<dbReference type="Pfam" id="PF07398">
    <property type="entry name" value="MDMPI_C"/>
    <property type="match status" value="1"/>
</dbReference>
<dbReference type="NCBIfam" id="TIGR03083">
    <property type="entry name" value="maleylpyruvate isomerase family mycothiol-dependent enzyme"/>
    <property type="match status" value="1"/>
</dbReference>
<gene>
    <name evidence="3" type="ORF">FHR36_005432</name>
</gene>
<accession>A0ABT1J6D3</accession>
<evidence type="ECO:0000313" key="4">
    <source>
        <dbReference type="Proteomes" id="UP001206483"/>
    </source>
</evidence>
<dbReference type="InterPro" id="IPR034660">
    <property type="entry name" value="DinB/YfiT-like"/>
</dbReference>
<evidence type="ECO:0000259" key="1">
    <source>
        <dbReference type="Pfam" id="PF07398"/>
    </source>
</evidence>
<dbReference type="EMBL" id="JAMZDX010000005">
    <property type="protein sequence ID" value="MCP2312266.1"/>
    <property type="molecule type" value="Genomic_DNA"/>
</dbReference>
<dbReference type="SUPFAM" id="SSF109854">
    <property type="entry name" value="DinB/YfiT-like putative metalloenzymes"/>
    <property type="match status" value="1"/>
</dbReference>
<dbReference type="Proteomes" id="UP001206483">
    <property type="component" value="Unassembled WGS sequence"/>
</dbReference>
<dbReference type="PANTHER" id="PTHR40758:SF1">
    <property type="entry name" value="CONSERVED PROTEIN"/>
    <property type="match status" value="1"/>
</dbReference>
<sequence>MEIIEHLDALRREGALLADAAAATPLDAPVPTCPDWRLADLVRHVGQVHRWATAFVAEGHRKPLDDAGQQAAFGPDPADEELVDWFRTGHAALVSALDAADPGLDCWSFLPAPSPLAFWARRQAHETAVHRVDAESAAGVEPTATAPAFAEDGIAELLTGFLVRPRAALRSEEQRTLLVRATDRPASWLVTIGRDPVVVTEDAAPGAAAADCTVSGRAHDLYLLLWNRLPLERVDTAGDRSLFDLWRKTAQIRWS</sequence>
<dbReference type="InterPro" id="IPR010872">
    <property type="entry name" value="MDMPI_C-term_domain"/>
</dbReference>
<name>A0ABT1J6D3_9ACTN</name>
<dbReference type="PANTHER" id="PTHR40758">
    <property type="entry name" value="CONSERVED PROTEIN"/>
    <property type="match status" value="1"/>
</dbReference>
<dbReference type="RefSeq" id="WP_253801218.1">
    <property type="nucleotide sequence ID" value="NZ_BAAAUB010000069.1"/>
</dbReference>
<proteinExistence type="predicted"/>
<comment type="caution">
    <text evidence="3">The sequence shown here is derived from an EMBL/GenBank/DDBJ whole genome shotgun (WGS) entry which is preliminary data.</text>
</comment>
<reference evidence="3 4" key="1">
    <citation type="submission" date="2022-06" db="EMBL/GenBank/DDBJ databases">
        <title>Sequencing the genomes of 1000 actinobacteria strains.</title>
        <authorList>
            <person name="Klenk H.-P."/>
        </authorList>
    </citation>
    <scope>NUCLEOTIDE SEQUENCE [LARGE SCALE GENOMIC DNA]</scope>
    <source>
        <strain evidence="3 4">DSM 41656</strain>
    </source>
</reference>
<dbReference type="Pfam" id="PF11716">
    <property type="entry name" value="MDMPI_N"/>
    <property type="match status" value="1"/>
</dbReference>
<organism evidence="3 4">
    <name type="scientific">Kitasatospora paracochleata</name>
    <dbReference type="NCBI Taxonomy" id="58354"/>
    <lineage>
        <taxon>Bacteria</taxon>
        <taxon>Bacillati</taxon>
        <taxon>Actinomycetota</taxon>
        <taxon>Actinomycetes</taxon>
        <taxon>Kitasatosporales</taxon>
        <taxon>Streptomycetaceae</taxon>
        <taxon>Kitasatospora</taxon>
    </lineage>
</organism>
<evidence type="ECO:0000313" key="3">
    <source>
        <dbReference type="EMBL" id="MCP2312266.1"/>
    </source>
</evidence>
<dbReference type="InterPro" id="IPR024344">
    <property type="entry name" value="MDMPI_metal-binding"/>
</dbReference>
<feature type="domain" description="MDMPI C-terminal" evidence="1">
    <location>
        <begin position="149"/>
        <end position="244"/>
    </location>
</feature>